<dbReference type="InterPro" id="IPR051297">
    <property type="entry name" value="PalB/RIM13"/>
</dbReference>
<dbReference type="EMBL" id="AMGV01000010">
    <property type="protein sequence ID" value="KEF54350.1"/>
    <property type="molecule type" value="Genomic_DNA"/>
</dbReference>
<dbReference type="InterPro" id="IPR001300">
    <property type="entry name" value="Peptidase_C2_calpain_cat"/>
</dbReference>
<feature type="active site" evidence="5">
    <location>
        <position position="365"/>
    </location>
</feature>
<dbReference type="SMART" id="SM00230">
    <property type="entry name" value="CysPc"/>
    <property type="match status" value="1"/>
</dbReference>
<dbReference type="PANTHER" id="PTHR46143:SF1">
    <property type="entry name" value="CALPAIN-7"/>
    <property type="match status" value="1"/>
</dbReference>
<dbReference type="SUPFAM" id="SSF49758">
    <property type="entry name" value="Calpain large subunit, middle domain (domain III)"/>
    <property type="match status" value="2"/>
</dbReference>
<feature type="active site" evidence="5">
    <location>
        <position position="385"/>
    </location>
</feature>
<name>A0A072PFP0_9EURO</name>
<dbReference type="SUPFAM" id="SSF54001">
    <property type="entry name" value="Cysteine proteinases"/>
    <property type="match status" value="1"/>
</dbReference>
<dbReference type="PROSITE" id="PS50203">
    <property type="entry name" value="CALPAIN_CAT"/>
    <property type="match status" value="1"/>
</dbReference>
<evidence type="ECO:0000259" key="6">
    <source>
        <dbReference type="PROSITE" id="PS50203"/>
    </source>
</evidence>
<evidence type="ECO:0000313" key="7">
    <source>
        <dbReference type="EMBL" id="KEF54350.1"/>
    </source>
</evidence>
<organism evidence="7 8">
    <name type="scientific">Exophiala aquamarina CBS 119918</name>
    <dbReference type="NCBI Taxonomy" id="1182545"/>
    <lineage>
        <taxon>Eukaryota</taxon>
        <taxon>Fungi</taxon>
        <taxon>Dikarya</taxon>
        <taxon>Ascomycota</taxon>
        <taxon>Pezizomycotina</taxon>
        <taxon>Eurotiomycetes</taxon>
        <taxon>Chaetothyriomycetidae</taxon>
        <taxon>Chaetothyriales</taxon>
        <taxon>Herpotrichiellaceae</taxon>
        <taxon>Exophiala</taxon>
    </lineage>
</organism>
<dbReference type="AlphaFoldDB" id="A0A072PFP0"/>
<keyword evidence="4 5" id="KW-0788">Thiol protease</keyword>
<keyword evidence="3 5" id="KW-0378">Hydrolase</keyword>
<dbReference type="InterPro" id="IPR022682">
    <property type="entry name" value="Calpain_domain_III"/>
</dbReference>
<dbReference type="CDD" id="cd00044">
    <property type="entry name" value="CysPc"/>
    <property type="match status" value="1"/>
</dbReference>
<gene>
    <name evidence="7" type="ORF">A1O9_09516</name>
</gene>
<keyword evidence="2 5" id="KW-0645">Protease</keyword>
<dbReference type="Pfam" id="PF25435">
    <property type="entry name" value="PalB_C"/>
    <property type="match status" value="1"/>
</dbReference>
<dbReference type="InterPro" id="IPR036213">
    <property type="entry name" value="Calpain_III_sf"/>
</dbReference>
<evidence type="ECO:0000256" key="5">
    <source>
        <dbReference type="PROSITE-ProRule" id="PRU00239"/>
    </source>
</evidence>
<dbReference type="SMART" id="SM00720">
    <property type="entry name" value="calpain_III"/>
    <property type="match status" value="1"/>
</dbReference>
<dbReference type="GO" id="GO:0004198">
    <property type="term" value="F:calcium-dependent cysteine-type endopeptidase activity"/>
    <property type="evidence" value="ECO:0007669"/>
    <property type="project" value="InterPro"/>
</dbReference>
<dbReference type="OrthoDB" id="167576at2759"/>
<evidence type="ECO:0000313" key="8">
    <source>
        <dbReference type="Proteomes" id="UP000027920"/>
    </source>
</evidence>
<dbReference type="InterPro" id="IPR022683">
    <property type="entry name" value="Calpain_III"/>
</dbReference>
<dbReference type="InterPro" id="IPR038765">
    <property type="entry name" value="Papain-like_cys_pep_sf"/>
</dbReference>
<dbReference type="PANTHER" id="PTHR46143">
    <property type="entry name" value="CALPAIN-7"/>
    <property type="match status" value="1"/>
</dbReference>
<dbReference type="GeneID" id="25284425"/>
<evidence type="ECO:0000256" key="3">
    <source>
        <dbReference type="ARBA" id="ARBA00022801"/>
    </source>
</evidence>
<dbReference type="Proteomes" id="UP000027920">
    <property type="component" value="Unassembled WGS sequence"/>
</dbReference>
<feature type="domain" description="Calpain catalytic" evidence="6">
    <location>
        <begin position="111"/>
        <end position="443"/>
    </location>
</feature>
<dbReference type="Pfam" id="PF00648">
    <property type="entry name" value="Peptidase_C2"/>
    <property type="match status" value="1"/>
</dbReference>
<evidence type="ECO:0000256" key="1">
    <source>
        <dbReference type="ARBA" id="ARBA00010193"/>
    </source>
</evidence>
<dbReference type="HOGENOM" id="CLU_006770_1_0_1"/>
<reference evidence="7 8" key="1">
    <citation type="submission" date="2013-03" db="EMBL/GenBank/DDBJ databases">
        <title>The Genome Sequence of Exophiala aquamarina CBS 119918.</title>
        <authorList>
            <consortium name="The Broad Institute Genomics Platform"/>
            <person name="Cuomo C."/>
            <person name="de Hoog S."/>
            <person name="Gorbushina A."/>
            <person name="Walker B."/>
            <person name="Young S.K."/>
            <person name="Zeng Q."/>
            <person name="Gargeya S."/>
            <person name="Fitzgerald M."/>
            <person name="Haas B."/>
            <person name="Abouelleil A."/>
            <person name="Allen A.W."/>
            <person name="Alvarado L."/>
            <person name="Arachchi H.M."/>
            <person name="Berlin A.M."/>
            <person name="Chapman S.B."/>
            <person name="Gainer-Dewar J."/>
            <person name="Goldberg J."/>
            <person name="Griggs A."/>
            <person name="Gujja S."/>
            <person name="Hansen M."/>
            <person name="Howarth C."/>
            <person name="Imamovic A."/>
            <person name="Ireland A."/>
            <person name="Larimer J."/>
            <person name="McCowan C."/>
            <person name="Murphy C."/>
            <person name="Pearson M."/>
            <person name="Poon T.W."/>
            <person name="Priest M."/>
            <person name="Roberts A."/>
            <person name="Saif S."/>
            <person name="Shea T."/>
            <person name="Sisk P."/>
            <person name="Sykes S."/>
            <person name="Wortman J."/>
            <person name="Nusbaum C."/>
            <person name="Birren B."/>
        </authorList>
    </citation>
    <scope>NUCLEOTIDE SEQUENCE [LARGE SCALE GENOMIC DNA]</scope>
    <source>
        <strain evidence="7 8">CBS 119918</strain>
    </source>
</reference>
<dbReference type="Gene3D" id="2.60.120.380">
    <property type="match status" value="1"/>
</dbReference>
<dbReference type="Pfam" id="PF01067">
    <property type="entry name" value="Calpain_III"/>
    <property type="match status" value="1"/>
</dbReference>
<dbReference type="GO" id="GO:0006508">
    <property type="term" value="P:proteolysis"/>
    <property type="evidence" value="ECO:0007669"/>
    <property type="project" value="UniProtKB-KW"/>
</dbReference>
<sequence length="867" mass="96463">MEAKRLALEGQARSVEKTINSKSSSHAALEATIRSAELYFQALRLADTPSDRKRIDARCKDLLAQAENLKKSQEDAPRPTVKKLVLKVPTSTRKLTTRENIIILEGSKLNGFIFKPWLASPNADEFKLGSGEIPFTDTTPLPLSLGQLETFDGWKRPQDALASLKVNVSPTGQPLPAEAVMHIPEEMDLVQDMTSDCSVVASLCAGTSRVERGHPKIIRSIVYPYDYENDCISLSPNGKYILKLYFNGCWRRVVIDDYLPTSKTARVLHVIDRRHPGLLWPALVEKAYLKVRGGYDFPGSNSGTDLAVLTGWIPQQIFLHDEDVEPDHLWEDIATHFEDGNILLTIGTGKLPRREQRHLGLAAEHDYAILEIAASGGTREMLVKNPWADGDVWKGATRRKPNCTDENSSNGVPTDESMMPGTFWIDFNNVFQYFENMYISWNPGLFSHRQDLHFSWDQAQSRSIDNIFVDNPQFAVASSATGEIWILLTRHFRTGDYTQATTGRNGYISLYLYDRNGYKVISSSGAKRRGPFVDSPNTLLRFNNSAKMLYTVVAVAQDLPPGKMNFTLSVFSKSQLTLSEAQLQYPLKTTIASAWTRSTAGGNSDSSHYLSNPQFRLTLTRPQKIALVLRVPKMAPEKTSEPSEVHIKLLVVFTEGSRVTRLRLRDVQAHSGDYRRGSAIVETELGRGNYSIICSTYDQDQHSGFTLDLYSLETGSPLVPLPADGSGRLSIRSGAAVFSKGTDRVLAPLTVARMTRITFVARHEGPLIPQSSLFKMTVEQGQGPYKQILASSEFDSEEFSSVASGLRVGDLDLQPSMCAHETGGLWLVLERLPQGHGAEERSRDEILNVEMFTDERIDVGAWGRGEG</sequence>
<feature type="active site" evidence="5">
    <location>
        <position position="197"/>
    </location>
</feature>
<comment type="caution">
    <text evidence="7">The sequence shown here is derived from an EMBL/GenBank/DDBJ whole genome shotgun (WGS) entry which is preliminary data.</text>
</comment>
<evidence type="ECO:0000256" key="4">
    <source>
        <dbReference type="ARBA" id="ARBA00022807"/>
    </source>
</evidence>
<protein>
    <recommendedName>
        <fullName evidence="6">Calpain catalytic domain-containing protein</fullName>
    </recommendedName>
</protein>
<dbReference type="RefSeq" id="XP_013256940.1">
    <property type="nucleotide sequence ID" value="XM_013401486.1"/>
</dbReference>
<accession>A0A072PFP0</accession>
<comment type="similarity">
    <text evidence="1">Belongs to the peptidase C2 family. PalB/RIM13 subfamily.</text>
</comment>
<dbReference type="VEuPathDB" id="FungiDB:A1O9_09516"/>
<dbReference type="Gene3D" id="3.90.70.10">
    <property type="entry name" value="Cysteine proteinases"/>
    <property type="match status" value="1"/>
</dbReference>
<proteinExistence type="inferred from homology"/>
<evidence type="ECO:0000256" key="2">
    <source>
        <dbReference type="ARBA" id="ARBA00022670"/>
    </source>
</evidence>
<keyword evidence="8" id="KW-1185">Reference proteome</keyword>
<dbReference type="STRING" id="1182545.A0A072PFP0"/>